<reference evidence="2 3" key="1">
    <citation type="journal article" date="2021" name="Comput. Struct. Biotechnol. J.">
        <title>De novo genome assembly of the potent medicinal plant Rehmannia glutinosa using nanopore technology.</title>
        <authorList>
            <person name="Ma L."/>
            <person name="Dong C."/>
            <person name="Song C."/>
            <person name="Wang X."/>
            <person name="Zheng X."/>
            <person name="Niu Y."/>
            <person name="Chen S."/>
            <person name="Feng W."/>
        </authorList>
    </citation>
    <scope>NUCLEOTIDE SEQUENCE [LARGE SCALE GENOMIC DNA]</scope>
    <source>
        <strain evidence="2">DH-2019</strain>
    </source>
</reference>
<organism evidence="2 3">
    <name type="scientific">Rehmannia glutinosa</name>
    <name type="common">Chinese foxglove</name>
    <dbReference type="NCBI Taxonomy" id="99300"/>
    <lineage>
        <taxon>Eukaryota</taxon>
        <taxon>Viridiplantae</taxon>
        <taxon>Streptophyta</taxon>
        <taxon>Embryophyta</taxon>
        <taxon>Tracheophyta</taxon>
        <taxon>Spermatophyta</taxon>
        <taxon>Magnoliopsida</taxon>
        <taxon>eudicotyledons</taxon>
        <taxon>Gunneridae</taxon>
        <taxon>Pentapetalae</taxon>
        <taxon>asterids</taxon>
        <taxon>lamiids</taxon>
        <taxon>Lamiales</taxon>
        <taxon>Orobanchaceae</taxon>
        <taxon>Rehmannieae</taxon>
        <taxon>Rehmannia</taxon>
    </lineage>
</organism>
<proteinExistence type="predicted"/>
<feature type="compositionally biased region" description="Gly residues" evidence="1">
    <location>
        <begin position="53"/>
        <end position="71"/>
    </location>
</feature>
<comment type="caution">
    <text evidence="2">The sequence shown here is derived from an EMBL/GenBank/DDBJ whole genome shotgun (WGS) entry which is preliminary data.</text>
</comment>
<feature type="region of interest" description="Disordered" evidence="1">
    <location>
        <begin position="22"/>
        <end position="71"/>
    </location>
</feature>
<evidence type="ECO:0000313" key="3">
    <source>
        <dbReference type="Proteomes" id="UP001318860"/>
    </source>
</evidence>
<name>A0ABR0TWT7_REHGL</name>
<keyword evidence="3" id="KW-1185">Reference proteome</keyword>
<protein>
    <submittedName>
        <fullName evidence="2">Uncharacterized protein</fullName>
    </submittedName>
</protein>
<dbReference type="Proteomes" id="UP001318860">
    <property type="component" value="Unassembled WGS sequence"/>
</dbReference>
<dbReference type="EMBL" id="JABTTQ020003506">
    <property type="protein sequence ID" value="KAK6114783.1"/>
    <property type="molecule type" value="Genomic_DNA"/>
</dbReference>
<evidence type="ECO:0000256" key="1">
    <source>
        <dbReference type="SAM" id="MobiDB-lite"/>
    </source>
</evidence>
<evidence type="ECO:0000313" key="2">
    <source>
        <dbReference type="EMBL" id="KAK6114783.1"/>
    </source>
</evidence>
<sequence>MLRPTRSSPARPRRPAAQTLRIRDGHGAWEFGTSTGGAAPAPAHHRLERANGKFGGISNGSGAERGGGDGEGGEGMVFEVSYYPRAWTAGFCRERARWRPRFGFDGARVCGWLWRWRRRIRLGWSRARGDYGRRLARVAVARSPWRSPVTWDQDVSEVLPKDKGVCPWQVVYVPSTSHLHPEFPLLKKLKPSPNQGSSMMIVLTAGDSEFPFPSTRQMVATGFDYPSPLPAGMQGARPDLRDDNSPHQTFTQLLTNCIEPETKTAVPEILHPNSENFLPGSSQSSVQFPGTDLVGSNSSAEAGSSSFRLFGQTIRTSEPVDDERQINVAIDPPHDISRVDGQL</sequence>
<gene>
    <name evidence="2" type="ORF">DH2020_007052</name>
</gene>
<accession>A0ABR0TWT7</accession>